<dbReference type="Proteomes" id="UP001500620">
    <property type="component" value="Unassembled WGS sequence"/>
</dbReference>
<reference evidence="3" key="1">
    <citation type="journal article" date="2019" name="Int. J. Syst. Evol. Microbiol.">
        <title>The Global Catalogue of Microorganisms (GCM) 10K type strain sequencing project: providing services to taxonomists for standard genome sequencing and annotation.</title>
        <authorList>
            <consortium name="The Broad Institute Genomics Platform"/>
            <consortium name="The Broad Institute Genome Sequencing Center for Infectious Disease"/>
            <person name="Wu L."/>
            <person name="Ma J."/>
        </authorList>
    </citation>
    <scope>NUCLEOTIDE SEQUENCE [LARGE SCALE GENOMIC DNA]</scope>
    <source>
        <strain evidence="3">JCM 17441</strain>
    </source>
</reference>
<protein>
    <submittedName>
        <fullName evidence="2">Uncharacterized protein</fullName>
    </submittedName>
</protein>
<dbReference type="EMBL" id="BAABAT010000040">
    <property type="protein sequence ID" value="GAA4260307.1"/>
    <property type="molecule type" value="Genomic_DNA"/>
</dbReference>
<organism evidence="2 3">
    <name type="scientific">Dactylosporangium darangshiense</name>
    <dbReference type="NCBI Taxonomy" id="579108"/>
    <lineage>
        <taxon>Bacteria</taxon>
        <taxon>Bacillati</taxon>
        <taxon>Actinomycetota</taxon>
        <taxon>Actinomycetes</taxon>
        <taxon>Micromonosporales</taxon>
        <taxon>Micromonosporaceae</taxon>
        <taxon>Dactylosporangium</taxon>
    </lineage>
</organism>
<comment type="caution">
    <text evidence="2">The sequence shown here is derived from an EMBL/GenBank/DDBJ whole genome shotgun (WGS) entry which is preliminary data.</text>
</comment>
<sequence>MNAAVEDRKLVEGLARDWSGFLRDWDRSLRAGNYPETTRYNYLLAAAQLAWYLAEHSPDPDADDAADDRPWSPRPTSRRSRPG</sequence>
<name>A0ABP8DNX1_9ACTN</name>
<keyword evidence="3" id="KW-1185">Reference proteome</keyword>
<evidence type="ECO:0000256" key="1">
    <source>
        <dbReference type="SAM" id="MobiDB-lite"/>
    </source>
</evidence>
<evidence type="ECO:0000313" key="2">
    <source>
        <dbReference type="EMBL" id="GAA4260307.1"/>
    </source>
</evidence>
<feature type="region of interest" description="Disordered" evidence="1">
    <location>
        <begin position="57"/>
        <end position="83"/>
    </location>
</feature>
<gene>
    <name evidence="2" type="ORF">GCM10022255_088420</name>
</gene>
<proteinExistence type="predicted"/>
<evidence type="ECO:0000313" key="3">
    <source>
        <dbReference type="Proteomes" id="UP001500620"/>
    </source>
</evidence>
<dbReference type="RefSeq" id="WP_345137229.1">
    <property type="nucleotide sequence ID" value="NZ_BAABAT010000040.1"/>
</dbReference>
<accession>A0ABP8DNX1</accession>